<comment type="similarity">
    <text evidence="1">Belongs to the GFP family.</text>
</comment>
<protein>
    <submittedName>
        <fullName evidence="5">Green fluorescent protein</fullName>
    </submittedName>
</protein>
<name>A0A7U3V4C4_ACRTE</name>
<keyword evidence="4" id="KW-0599">Photoprotein</keyword>
<reference evidence="5" key="1">
    <citation type="journal article" date="2021" name="G3 (Bethesda)">
        <title>Color morphs of the coral, Acropora tenuis, show different responses to environmental stress and different expression profiles of fluorescent-protein genes.</title>
        <authorList>
            <person name="Satoh N."/>
            <person name="Kinjo K."/>
            <person name="Shintaku K."/>
            <person name="Kezuka D."/>
            <person name="Ishimori H."/>
            <person name="Yokokura A."/>
            <person name="Hagiwara K."/>
            <person name="Hisata K."/>
            <person name="Kawamitsu M."/>
            <person name="Koizumi K."/>
            <person name="Shinzato C."/>
            <person name="Zayasu Y."/>
        </authorList>
    </citation>
    <scope>NUCLEOTIDE SEQUENCE</scope>
    <source>
        <strain evidence="5">S0010_g7_t1</strain>
    </source>
</reference>
<organism evidence="5">
    <name type="scientific">Acropora tenuis</name>
    <name type="common">Purple tipped acropora</name>
    <dbReference type="NCBI Taxonomy" id="70783"/>
    <lineage>
        <taxon>Eukaryota</taxon>
        <taxon>Metazoa</taxon>
        <taxon>Cnidaria</taxon>
        <taxon>Anthozoa</taxon>
        <taxon>Hexacorallia</taxon>
        <taxon>Scleractinia</taxon>
        <taxon>Astrocoeniina</taxon>
        <taxon>Acroporidae</taxon>
        <taxon>Acropora</taxon>
    </lineage>
</organism>
<sequence>MTDYFKQAFPDGMSYERSFLFEDGGVATATATVGPFGGGYHRCQFDSTFKTEKPVILPPNHVREHYIARTDLGQTAKGFTVKLEGEAAATHVSPLKADIFSHTYGTKLISEPNRSVKVTDHFTCISTNVIYSPNHVREHYIARTDLGQTAKGFTVKLEGQAAAHVNPLKVT</sequence>
<proteinExistence type="evidence at transcript level"/>
<evidence type="ECO:0000256" key="3">
    <source>
        <dbReference type="ARBA" id="ARBA00023223"/>
    </source>
</evidence>
<dbReference type="EMBL" id="LC519766">
    <property type="protein sequence ID" value="BBV24622.1"/>
    <property type="molecule type" value="mRNA"/>
</dbReference>
<keyword evidence="3" id="KW-0455">Luminescence</keyword>
<evidence type="ECO:0000256" key="2">
    <source>
        <dbReference type="ARBA" id="ARBA00022991"/>
    </source>
</evidence>
<dbReference type="Pfam" id="PF01353">
    <property type="entry name" value="GFP"/>
    <property type="match status" value="1"/>
</dbReference>
<dbReference type="Gene3D" id="2.40.155.10">
    <property type="entry name" value="Green fluorescent protein"/>
    <property type="match status" value="2"/>
</dbReference>
<accession>A0A7U3V4C4</accession>
<dbReference type="InterPro" id="IPR009017">
    <property type="entry name" value="GFP"/>
</dbReference>
<dbReference type="InterPro" id="IPR011584">
    <property type="entry name" value="GFP-related"/>
</dbReference>
<dbReference type="GO" id="GO:0008218">
    <property type="term" value="P:bioluminescence"/>
    <property type="evidence" value="ECO:0007669"/>
    <property type="project" value="UniProtKB-KW"/>
</dbReference>
<evidence type="ECO:0000256" key="4">
    <source>
        <dbReference type="ARBA" id="ARBA00023262"/>
    </source>
</evidence>
<evidence type="ECO:0000313" key="5">
    <source>
        <dbReference type="EMBL" id="BBV24622.1"/>
    </source>
</evidence>
<evidence type="ECO:0000256" key="1">
    <source>
        <dbReference type="ARBA" id="ARBA00008949"/>
    </source>
</evidence>
<dbReference type="SUPFAM" id="SSF54511">
    <property type="entry name" value="GFP-like"/>
    <property type="match status" value="1"/>
</dbReference>
<dbReference type="AlphaFoldDB" id="A0A7U3V4C4"/>
<keyword evidence="2" id="KW-0157">Chromophore</keyword>